<accession>A0AAX4MVM4</accession>
<gene>
    <name evidence="1" type="ORF">ISREJYDI_CDS0016</name>
</gene>
<evidence type="ECO:0000313" key="2">
    <source>
        <dbReference type="Proteomes" id="UP001447006"/>
    </source>
</evidence>
<reference evidence="1 2" key="1">
    <citation type="submission" date="2024-03" db="EMBL/GenBank/DDBJ databases">
        <title>Complete Genome Sequence of a Pseudomonas fluorescens Bacteriophage UNO-G1W1 isolated from freshwater ice in Nebraska.</title>
        <authorList>
            <person name="Neville A.J."/>
            <person name="Schulze T.T."/>
            <person name="Davis P.H."/>
        </authorList>
    </citation>
    <scope>NUCLEOTIDE SEQUENCE [LARGE SCALE GENOMIC DNA]</scope>
</reference>
<evidence type="ECO:0000313" key="1">
    <source>
        <dbReference type="EMBL" id="WYN04981.1"/>
    </source>
</evidence>
<proteinExistence type="predicted"/>
<dbReference type="Proteomes" id="UP001447006">
    <property type="component" value="Segment"/>
</dbReference>
<name>A0AAX4MVM4_9CAUD</name>
<keyword evidence="2" id="KW-1185">Reference proteome</keyword>
<sequence length="45" mass="5307">MSHGIYLNTESLKETMRLVYAVKQMLGRDHKVRVGRQDGRWYVAI</sequence>
<organism evidence="1 2">
    <name type="scientific">Pseudomonas phage UNO-G1W1</name>
    <dbReference type="NCBI Taxonomy" id="3136609"/>
    <lineage>
        <taxon>Viruses</taxon>
        <taxon>Duplodnaviria</taxon>
        <taxon>Heunggongvirae</taxon>
        <taxon>Uroviricota</taxon>
        <taxon>Caudoviricetes</taxon>
        <taxon>Vandenendeviridae</taxon>
        <taxon>Gorskivirinae</taxon>
        <taxon>Omahavirus</taxon>
        <taxon>Omahavirus UNOG1W1</taxon>
    </lineage>
</organism>
<protein>
    <submittedName>
        <fullName evidence="1">Uncharacterized protein</fullName>
    </submittedName>
</protein>
<dbReference type="EMBL" id="PP551948">
    <property type="protein sequence ID" value="WYN04981.1"/>
    <property type="molecule type" value="Genomic_DNA"/>
</dbReference>